<name>A0A2K3MFS1_TRIPR</name>
<evidence type="ECO:0000256" key="3">
    <source>
        <dbReference type="ARBA" id="ARBA00022691"/>
    </source>
</evidence>
<reference evidence="5 6" key="1">
    <citation type="journal article" date="2014" name="Am. J. Bot.">
        <title>Genome assembly and annotation for red clover (Trifolium pratense; Fabaceae).</title>
        <authorList>
            <person name="Istvanek J."/>
            <person name="Jaros M."/>
            <person name="Krenek A."/>
            <person name="Repkova J."/>
        </authorList>
    </citation>
    <scope>NUCLEOTIDE SEQUENCE [LARGE SCALE GENOMIC DNA]</scope>
    <source>
        <strain evidence="6">cv. Tatra</strain>
        <tissue evidence="5">Young leaves</tissue>
    </source>
</reference>
<reference evidence="5 6" key="2">
    <citation type="journal article" date="2017" name="Front. Plant Sci.">
        <title>Gene Classification and Mining of Molecular Markers Useful in Red Clover (Trifolium pratense) Breeding.</title>
        <authorList>
            <person name="Istvanek J."/>
            <person name="Dluhosova J."/>
            <person name="Dluhos P."/>
            <person name="Patkova L."/>
            <person name="Nedelnik J."/>
            <person name="Repkova J."/>
        </authorList>
    </citation>
    <scope>NUCLEOTIDE SEQUENCE [LARGE SCALE GENOMIC DNA]</scope>
    <source>
        <strain evidence="6">cv. Tatra</strain>
        <tissue evidence="5">Young leaves</tissue>
    </source>
</reference>
<dbReference type="GO" id="GO:0032259">
    <property type="term" value="P:methylation"/>
    <property type="evidence" value="ECO:0007669"/>
    <property type="project" value="UniProtKB-KW"/>
</dbReference>
<dbReference type="InterPro" id="IPR029063">
    <property type="entry name" value="SAM-dependent_MTases_sf"/>
</dbReference>
<evidence type="ECO:0000313" key="6">
    <source>
        <dbReference type="Proteomes" id="UP000236291"/>
    </source>
</evidence>
<dbReference type="InterPro" id="IPR016461">
    <property type="entry name" value="COMT-like"/>
</dbReference>
<dbReference type="SUPFAM" id="SSF53335">
    <property type="entry name" value="S-adenosyl-L-methionine-dependent methyltransferases"/>
    <property type="match status" value="1"/>
</dbReference>
<feature type="non-terminal residue" evidence="5">
    <location>
        <position position="1"/>
    </location>
</feature>
<evidence type="ECO:0000256" key="2">
    <source>
        <dbReference type="ARBA" id="ARBA00022679"/>
    </source>
</evidence>
<dbReference type="ExpressionAtlas" id="A0A2K3MFS1">
    <property type="expression patterns" value="baseline"/>
</dbReference>
<evidence type="ECO:0000259" key="4">
    <source>
        <dbReference type="Pfam" id="PF00891"/>
    </source>
</evidence>
<dbReference type="GO" id="GO:0008171">
    <property type="term" value="F:O-methyltransferase activity"/>
    <property type="evidence" value="ECO:0007669"/>
    <property type="project" value="InterPro"/>
</dbReference>
<dbReference type="InterPro" id="IPR001077">
    <property type="entry name" value="COMT_C"/>
</dbReference>
<evidence type="ECO:0000313" key="5">
    <source>
        <dbReference type="EMBL" id="PNX89640.1"/>
    </source>
</evidence>
<dbReference type="Proteomes" id="UP000236291">
    <property type="component" value="Unassembled WGS sequence"/>
</dbReference>
<dbReference type="STRING" id="57577.A0A2K3MFS1"/>
<accession>A0A2K3MFS1</accession>
<evidence type="ECO:0000256" key="1">
    <source>
        <dbReference type="ARBA" id="ARBA00022603"/>
    </source>
</evidence>
<sequence>WVLHDWGDDECIQILKKCREAIPKEKGKVIIVESIIEEEEEGGGGGGGKHNKYKDAGLLLDMVMMAHSNTGKERTLKEWDYVIKMAGFKAFTVKSINAVQCVILASC</sequence>
<proteinExistence type="predicted"/>
<dbReference type="AlphaFoldDB" id="A0A2K3MFS1"/>
<keyword evidence="2 5" id="KW-0808">Transferase</keyword>
<feature type="domain" description="O-methyltransferase C-terminal" evidence="4">
    <location>
        <begin position="1"/>
        <end position="89"/>
    </location>
</feature>
<keyword evidence="1 5" id="KW-0489">Methyltransferase</keyword>
<gene>
    <name evidence="5" type="ORF">L195_g045762</name>
</gene>
<dbReference type="EMBL" id="ASHM01060419">
    <property type="protein sequence ID" value="PNX89640.1"/>
    <property type="molecule type" value="Genomic_DNA"/>
</dbReference>
<comment type="caution">
    <text evidence="5">The sequence shown here is derived from an EMBL/GenBank/DDBJ whole genome shotgun (WGS) entry which is preliminary data.</text>
</comment>
<organism evidence="5 6">
    <name type="scientific">Trifolium pratense</name>
    <name type="common">Red clover</name>
    <dbReference type="NCBI Taxonomy" id="57577"/>
    <lineage>
        <taxon>Eukaryota</taxon>
        <taxon>Viridiplantae</taxon>
        <taxon>Streptophyta</taxon>
        <taxon>Embryophyta</taxon>
        <taxon>Tracheophyta</taxon>
        <taxon>Spermatophyta</taxon>
        <taxon>Magnoliopsida</taxon>
        <taxon>eudicotyledons</taxon>
        <taxon>Gunneridae</taxon>
        <taxon>Pentapetalae</taxon>
        <taxon>rosids</taxon>
        <taxon>fabids</taxon>
        <taxon>Fabales</taxon>
        <taxon>Fabaceae</taxon>
        <taxon>Papilionoideae</taxon>
        <taxon>50 kb inversion clade</taxon>
        <taxon>NPAAA clade</taxon>
        <taxon>Hologalegina</taxon>
        <taxon>IRL clade</taxon>
        <taxon>Trifolieae</taxon>
        <taxon>Trifolium</taxon>
    </lineage>
</organism>
<dbReference type="Gene3D" id="3.40.50.150">
    <property type="entry name" value="Vaccinia Virus protein VP39"/>
    <property type="match status" value="1"/>
</dbReference>
<dbReference type="PANTHER" id="PTHR11746">
    <property type="entry name" value="O-METHYLTRANSFERASE"/>
    <property type="match status" value="1"/>
</dbReference>
<keyword evidence="3" id="KW-0949">S-adenosyl-L-methionine</keyword>
<protein>
    <submittedName>
        <fullName evidence="5">O-methyltransferase</fullName>
    </submittedName>
</protein>
<dbReference type="PROSITE" id="PS51683">
    <property type="entry name" value="SAM_OMT_II"/>
    <property type="match status" value="1"/>
</dbReference>
<dbReference type="Pfam" id="PF00891">
    <property type="entry name" value="Methyltransf_2"/>
    <property type="match status" value="1"/>
</dbReference>